<keyword evidence="6" id="KW-0297">G-protein coupled receptor</keyword>
<dbReference type="EMBL" id="CAJNRD030001119">
    <property type="protein sequence ID" value="CAG5089808.1"/>
    <property type="molecule type" value="Genomic_DNA"/>
</dbReference>
<dbReference type="Pfam" id="PF00002">
    <property type="entry name" value="7tm_2"/>
    <property type="match status" value="1"/>
</dbReference>
<dbReference type="InterPro" id="IPR017981">
    <property type="entry name" value="GPCR_2-like_7TM"/>
</dbReference>
<evidence type="ECO:0000256" key="5">
    <source>
        <dbReference type="ARBA" id="ARBA00022989"/>
    </source>
</evidence>
<dbReference type="InterPro" id="IPR036272">
    <property type="entry name" value="Methuselah_N_sf"/>
</dbReference>
<accession>A0A8J2MKH9</accession>
<evidence type="ECO:0000256" key="3">
    <source>
        <dbReference type="ARBA" id="ARBA00022692"/>
    </source>
</evidence>
<evidence type="ECO:0000256" key="6">
    <source>
        <dbReference type="ARBA" id="ARBA00023040"/>
    </source>
</evidence>
<dbReference type="InterPro" id="IPR023311">
    <property type="entry name" value="Methusela_ecto_dom_2"/>
</dbReference>
<keyword evidence="13" id="KW-1185">Reference proteome</keyword>
<feature type="transmembrane region" description="Helical" evidence="10">
    <location>
        <begin position="261"/>
        <end position="281"/>
    </location>
</feature>
<evidence type="ECO:0000256" key="8">
    <source>
        <dbReference type="ARBA" id="ARBA00023170"/>
    </source>
</evidence>
<feature type="transmembrane region" description="Helical" evidence="10">
    <location>
        <begin position="293"/>
        <end position="315"/>
    </location>
</feature>
<evidence type="ECO:0000313" key="13">
    <source>
        <dbReference type="Proteomes" id="UP000786811"/>
    </source>
</evidence>
<dbReference type="InterPro" id="IPR051384">
    <property type="entry name" value="Mth_GPCR"/>
</dbReference>
<gene>
    <name evidence="12" type="ORF">HICCMSTLAB_LOCUS5383</name>
</gene>
<feature type="transmembrane region" description="Helical" evidence="10">
    <location>
        <begin position="236"/>
        <end position="255"/>
    </location>
</feature>
<evidence type="ECO:0000256" key="10">
    <source>
        <dbReference type="SAM" id="Phobius"/>
    </source>
</evidence>
<keyword evidence="3 10" id="KW-0812">Transmembrane</keyword>
<evidence type="ECO:0000256" key="7">
    <source>
        <dbReference type="ARBA" id="ARBA00023136"/>
    </source>
</evidence>
<dbReference type="PANTHER" id="PTHR47154:SF2">
    <property type="entry name" value="G-PROTEIN COUPLED RECEPTOR MTH-RELATED"/>
    <property type="match status" value="1"/>
</dbReference>
<keyword evidence="9" id="KW-0807">Transducer</keyword>
<dbReference type="GO" id="GO:0005886">
    <property type="term" value="C:plasma membrane"/>
    <property type="evidence" value="ECO:0007669"/>
    <property type="project" value="TreeGrafter"/>
</dbReference>
<feature type="transmembrane region" description="Helical" evidence="10">
    <location>
        <begin position="491"/>
        <end position="513"/>
    </location>
</feature>
<sequence length="812" mass="92526">MANAMIQLPITLLIGIYFVSIAKLSLSEALDIDKISNNTNETCPDSLSVVLESHNLEYLPNGSFLHHQSTQEVYPQEFLRKDNDTTYACVCKQGFGRTCIRKCCQGNEFLKVSNYDDKSECTEIEDKFLKVPDLLPAKNQLENKLENISGLSQQFRIIVNQICPFGRYRLEPEQFEDDNFVIFSNGTLKTGDLTLTQSQYCLDWDHDFKTIIVLVCHSPELDVEEENPMVTIVHPIGVIISIPFLVATLFVYAVIPELRNLYGITLMCYVGCLLGAYIFLVTGRLIYHRHFSCVIIVMLFTSSTHGFFIIILALLSPSFLLSVTISSDVSYNVSELYNSLSTVGIESPDVNDELITNTSIPICCPPGFVVYSSKCIKSSVPEHAINITNGLEYLQLYTENHTESETKWDSLEKKYGIPCQSQLAALNPEYPHFDVFYLLENGTLYLNYSLDGDSDQLLNADQFCLAHIERDDQIHILVAICSSFEEINIPFTYRMGILLSIPFFAMTFLVYALFPQLRNIPGMNLMAYVGSTFVAYVTLAIVQIGECAIIDMTNLCITFAFVIHFSFLASFFWLNVMCFDIWWTFGGFRALQGSQKKQERKKFACYSIYAWGCAGLLTGICLIMDFHPNISSSVIRPQFGKESCWFATDAARAIYFYGPMGVTVVCNIILFIATAMKIVHHKKETAHLNRDDNRRHNDNKQWFNLYLKLFIVMGVNWSMEIPDYIWYVTDVANTLQGLVIFIIFVWKRKIKILLLKRFGCKDSKFLQSRNSTRSTHNSSMSTKTNTSILNPLQDKFKMTTIDKNQDEHTEAF</sequence>
<comment type="subcellular location">
    <subcellularLocation>
        <location evidence="1">Endomembrane system</location>
        <topology evidence="1">Multi-pass membrane protein</topology>
    </subcellularLocation>
</comment>
<dbReference type="PANTHER" id="PTHR47154">
    <property type="entry name" value="G-PROTEIN COUPLED RECEPTOR MTH-RELATED"/>
    <property type="match status" value="1"/>
</dbReference>
<dbReference type="AlphaFoldDB" id="A0A8J2MKH9"/>
<evidence type="ECO:0000259" key="11">
    <source>
        <dbReference type="PROSITE" id="PS50261"/>
    </source>
</evidence>
<evidence type="ECO:0000256" key="2">
    <source>
        <dbReference type="ARBA" id="ARBA00008979"/>
    </source>
</evidence>
<dbReference type="Pfam" id="PF06652">
    <property type="entry name" value="Methuselah_N"/>
    <property type="match status" value="2"/>
</dbReference>
<dbReference type="Proteomes" id="UP000786811">
    <property type="component" value="Unassembled WGS sequence"/>
</dbReference>
<evidence type="ECO:0000256" key="1">
    <source>
        <dbReference type="ARBA" id="ARBA00004127"/>
    </source>
</evidence>
<dbReference type="GO" id="GO:0008528">
    <property type="term" value="F:G protein-coupled peptide receptor activity"/>
    <property type="evidence" value="ECO:0007669"/>
    <property type="project" value="TreeGrafter"/>
</dbReference>
<feature type="transmembrane region" description="Helical" evidence="10">
    <location>
        <begin position="603"/>
        <end position="626"/>
    </location>
</feature>
<dbReference type="SUPFAM" id="SSF63877">
    <property type="entry name" value="Methuselah ectodomain"/>
    <property type="match status" value="2"/>
</dbReference>
<dbReference type="GO" id="GO:0012505">
    <property type="term" value="C:endomembrane system"/>
    <property type="evidence" value="ECO:0007669"/>
    <property type="project" value="UniProtKB-SubCell"/>
</dbReference>
<dbReference type="PROSITE" id="PS50261">
    <property type="entry name" value="G_PROTEIN_RECEP_F2_4"/>
    <property type="match status" value="1"/>
</dbReference>
<organism evidence="12 13">
    <name type="scientific">Cotesia congregata</name>
    <name type="common">Parasitoid wasp</name>
    <name type="synonym">Apanteles congregatus</name>
    <dbReference type="NCBI Taxonomy" id="51543"/>
    <lineage>
        <taxon>Eukaryota</taxon>
        <taxon>Metazoa</taxon>
        <taxon>Ecdysozoa</taxon>
        <taxon>Arthropoda</taxon>
        <taxon>Hexapoda</taxon>
        <taxon>Insecta</taxon>
        <taxon>Pterygota</taxon>
        <taxon>Neoptera</taxon>
        <taxon>Endopterygota</taxon>
        <taxon>Hymenoptera</taxon>
        <taxon>Apocrita</taxon>
        <taxon>Ichneumonoidea</taxon>
        <taxon>Braconidae</taxon>
        <taxon>Microgastrinae</taxon>
        <taxon>Cotesia</taxon>
    </lineage>
</organism>
<comment type="similarity">
    <text evidence="2">Belongs to the G-protein coupled receptor 2 family. Mth subfamily.</text>
</comment>
<proteinExistence type="inferred from homology"/>
<feature type="transmembrane region" description="Helical" evidence="10">
    <location>
        <begin position="6"/>
        <end position="26"/>
    </location>
</feature>
<keyword evidence="8 12" id="KW-0675">Receptor</keyword>
<comment type="caution">
    <text evidence="12">The sequence shown here is derived from an EMBL/GenBank/DDBJ whole genome shotgun (WGS) entry which is preliminary data.</text>
</comment>
<feature type="domain" description="G-protein coupled receptors family 2 profile 2" evidence="11">
    <location>
        <begin position="489"/>
        <end position="748"/>
    </location>
</feature>
<feature type="transmembrane region" description="Helical" evidence="10">
    <location>
        <begin position="557"/>
        <end position="582"/>
    </location>
</feature>
<keyword evidence="4" id="KW-0732">Signal</keyword>
<dbReference type="Gene3D" id="2.170.180.11">
    <property type="entry name" value="Methuselah ectodomain, domain 2"/>
    <property type="match status" value="2"/>
</dbReference>
<dbReference type="InterPro" id="IPR000832">
    <property type="entry name" value="GPCR_2_secretin-like"/>
</dbReference>
<dbReference type="CDD" id="cd15039">
    <property type="entry name" value="7tmB3_Methuselah-like"/>
    <property type="match status" value="1"/>
</dbReference>
<feature type="transmembrane region" description="Helical" evidence="10">
    <location>
        <begin position="701"/>
        <end position="719"/>
    </location>
</feature>
<protein>
    <submittedName>
        <fullName evidence="12">Similar to mth2: G-protein coupled receptor Mth2 (Drosophila yakuba)</fullName>
    </submittedName>
</protein>
<dbReference type="Gene3D" id="1.20.1070.10">
    <property type="entry name" value="Rhodopsin 7-helix transmembrane proteins"/>
    <property type="match status" value="2"/>
</dbReference>
<evidence type="ECO:0000256" key="9">
    <source>
        <dbReference type="ARBA" id="ARBA00023224"/>
    </source>
</evidence>
<evidence type="ECO:0000313" key="12">
    <source>
        <dbReference type="EMBL" id="CAG5089808.1"/>
    </source>
</evidence>
<name>A0A8J2MKH9_COTCN</name>
<keyword evidence="5 10" id="KW-1133">Transmembrane helix</keyword>
<dbReference type="OrthoDB" id="6082634at2759"/>
<feature type="transmembrane region" description="Helical" evidence="10">
    <location>
        <begin position="525"/>
        <end position="545"/>
    </location>
</feature>
<feature type="transmembrane region" description="Helical" evidence="10">
    <location>
        <begin position="725"/>
        <end position="746"/>
    </location>
</feature>
<evidence type="ECO:0000256" key="4">
    <source>
        <dbReference type="ARBA" id="ARBA00022729"/>
    </source>
</evidence>
<dbReference type="InterPro" id="IPR010596">
    <property type="entry name" value="Methuselah_N_dom"/>
</dbReference>
<keyword evidence="7 10" id="KW-0472">Membrane</keyword>
<feature type="transmembrane region" description="Helical" evidence="10">
    <location>
        <begin position="654"/>
        <end position="680"/>
    </location>
</feature>
<dbReference type="GO" id="GO:0007166">
    <property type="term" value="P:cell surface receptor signaling pathway"/>
    <property type="evidence" value="ECO:0007669"/>
    <property type="project" value="InterPro"/>
</dbReference>
<reference evidence="12" key="1">
    <citation type="submission" date="2021-04" db="EMBL/GenBank/DDBJ databases">
        <authorList>
            <person name="Chebbi M.A.C M."/>
        </authorList>
    </citation>
    <scope>NUCLEOTIDE SEQUENCE</scope>
</reference>